<evidence type="ECO:0000259" key="2">
    <source>
        <dbReference type="PROSITE" id="PS51913"/>
    </source>
</evidence>
<dbReference type="InterPro" id="IPR038087">
    <property type="entry name" value="RNAP_delta_N_dom_sf"/>
</dbReference>
<dbReference type="PANTHER" id="PTHR30603:SF47">
    <property type="entry name" value="RNA POLYMERASE SIGMA FACTOR SIGD, CHLOROPLASTIC"/>
    <property type="match status" value="1"/>
</dbReference>
<organism evidence="3 4">
    <name type="scientific">Candidatus Yanofskybacteria bacterium CG10_big_fil_rev_8_21_14_0_10_36_16</name>
    <dbReference type="NCBI Taxonomy" id="1975096"/>
    <lineage>
        <taxon>Bacteria</taxon>
        <taxon>Candidatus Yanofskyibacteriota</taxon>
    </lineage>
</organism>
<dbReference type="PROSITE" id="PS51913">
    <property type="entry name" value="HTH_HARE"/>
    <property type="match status" value="1"/>
</dbReference>
<dbReference type="SUPFAM" id="SSF88659">
    <property type="entry name" value="Sigma3 and sigma4 domains of RNA polymerase sigma factors"/>
    <property type="match status" value="1"/>
</dbReference>
<dbReference type="PRINTS" id="PR00046">
    <property type="entry name" value="SIGMA70FCT"/>
</dbReference>
<dbReference type="InterPro" id="IPR007630">
    <property type="entry name" value="RNA_pol_sigma70_r4"/>
</dbReference>
<dbReference type="Proteomes" id="UP000228496">
    <property type="component" value="Unassembled WGS sequence"/>
</dbReference>
<protein>
    <recommendedName>
        <fullName evidence="2">HTH HARE-type domain-containing protein</fullName>
    </recommendedName>
</protein>
<proteinExistence type="predicted"/>
<dbReference type="CDD" id="cd06171">
    <property type="entry name" value="Sigma70_r4"/>
    <property type="match status" value="1"/>
</dbReference>
<dbReference type="InterPro" id="IPR000943">
    <property type="entry name" value="RNA_pol_sigma70"/>
</dbReference>
<dbReference type="InterPro" id="IPR036388">
    <property type="entry name" value="WH-like_DNA-bd_sf"/>
</dbReference>
<sequence>MSTLNNNIKGVVLKVLKVLNTRNRDIISRRFGLKDGKRETLESIGQSYGITRERVRQIENASMKQIKGNLEAGLASLVEPYVNLAGSILEEHGGVMREEDLFQRFSGLGGNTPVNAALVFFLDLNSDFVREADDEGYHQFWSLNEAQSNSVKKALGSFAKAFSKKGVITESEVVNFYNKNVAAKDTAPKFVASLLSISKQIGRNSFGQVGLTSWPEIKPRGVRDMAYLVLKRDNKPRHFREIAELINDQPGWDKKANVQTVHNELIKDKRFVLVGRGLYALKEWGFKAGTVKDVIKDIIKSSSNPLSKNEIVNQVLSHRMVKENTVMLSLQDQKSFTKNNDGTYSLREA</sequence>
<feature type="domain" description="HTH HARE-type" evidence="2">
    <location>
        <begin position="220"/>
        <end position="284"/>
    </location>
</feature>
<dbReference type="AlphaFoldDB" id="A0A2J0Q840"/>
<dbReference type="PANTHER" id="PTHR30603">
    <property type="entry name" value="RNA POLYMERASE SIGMA FACTOR RPO"/>
    <property type="match status" value="1"/>
</dbReference>
<evidence type="ECO:0000256" key="1">
    <source>
        <dbReference type="ARBA" id="ARBA00023163"/>
    </source>
</evidence>
<comment type="caution">
    <text evidence="3">The sequence shown here is derived from an EMBL/GenBank/DDBJ whole genome shotgun (WGS) entry which is preliminary data.</text>
</comment>
<accession>A0A2J0Q840</accession>
<dbReference type="Pfam" id="PF04545">
    <property type="entry name" value="Sigma70_r4"/>
    <property type="match status" value="1"/>
</dbReference>
<evidence type="ECO:0000313" key="3">
    <source>
        <dbReference type="EMBL" id="PJE51315.1"/>
    </source>
</evidence>
<dbReference type="EMBL" id="PCXQ01000003">
    <property type="protein sequence ID" value="PJE51315.1"/>
    <property type="molecule type" value="Genomic_DNA"/>
</dbReference>
<dbReference type="GO" id="GO:0003700">
    <property type="term" value="F:DNA-binding transcription factor activity"/>
    <property type="evidence" value="ECO:0007669"/>
    <property type="project" value="InterPro"/>
</dbReference>
<dbReference type="InterPro" id="IPR013324">
    <property type="entry name" value="RNA_pol_sigma_r3/r4-like"/>
</dbReference>
<reference evidence="3 4" key="1">
    <citation type="submission" date="2017-09" db="EMBL/GenBank/DDBJ databases">
        <title>Depth-based differentiation of microbial function through sediment-hosted aquifers and enrichment of novel symbionts in the deep terrestrial subsurface.</title>
        <authorList>
            <person name="Probst A.J."/>
            <person name="Ladd B."/>
            <person name="Jarett J.K."/>
            <person name="Geller-Mcgrath D.E."/>
            <person name="Sieber C.M."/>
            <person name="Emerson J.B."/>
            <person name="Anantharaman K."/>
            <person name="Thomas B.C."/>
            <person name="Malmstrom R."/>
            <person name="Stieglmeier M."/>
            <person name="Klingl A."/>
            <person name="Woyke T."/>
            <person name="Ryan C.M."/>
            <person name="Banfield J.F."/>
        </authorList>
    </citation>
    <scope>NUCLEOTIDE SEQUENCE [LARGE SCALE GENOMIC DNA]</scope>
    <source>
        <strain evidence="3">CG10_big_fil_rev_8_21_14_0_10_36_16</strain>
    </source>
</reference>
<dbReference type="InterPro" id="IPR050239">
    <property type="entry name" value="Sigma-70_RNA_pol_init_factors"/>
</dbReference>
<keyword evidence="1" id="KW-0804">Transcription</keyword>
<evidence type="ECO:0000313" key="4">
    <source>
        <dbReference type="Proteomes" id="UP000228496"/>
    </source>
</evidence>
<dbReference type="GO" id="GO:0006352">
    <property type="term" value="P:DNA-templated transcription initiation"/>
    <property type="evidence" value="ECO:0007669"/>
    <property type="project" value="InterPro"/>
</dbReference>
<dbReference type="Gene3D" id="1.10.10.1250">
    <property type="entry name" value="RNA polymerase, subunit delta, N-terminal domain"/>
    <property type="match status" value="1"/>
</dbReference>
<dbReference type="InterPro" id="IPR007759">
    <property type="entry name" value="Asxl_HARE-HTH"/>
</dbReference>
<name>A0A2J0Q840_9BACT</name>
<gene>
    <name evidence="3" type="ORF">COV29_00995</name>
</gene>
<dbReference type="Gene3D" id="1.10.10.10">
    <property type="entry name" value="Winged helix-like DNA-binding domain superfamily/Winged helix DNA-binding domain"/>
    <property type="match status" value="1"/>
</dbReference>